<sequence length="594" mass="68124">MSPRCFIFSLPNGPICFVRLSNLAYISTPKMSNATAGGPAPSGAQPTLSRHREEYRKIFVNLMAAAMGDRIPRVPSPQEIIDIRRETAQHIEHIRSLEALQSMIEPRVDPRLEEALFRARAVYRIYFCRIFRMNELPNEIMTNIFRYVVWSVPDARAGAQWRLWLTWTCRRWRTIALEDPTLWNAIWFRDRPPFPRSFAWFERAASAPLDIRISFEKKWQPTREQTVALLDRVFTKFPNIRMFIFIVESWDLVAIALDKLRDHGSRGIPINIERLELHRTGHPYIQLGNAYTPVPLPEPMALFGGVHAPRLQHVALNGVPILWDTSIFSNLTTLDVRRLPLEMAPTLSRFRDILSSSPALEKLCLDGAGPQLPPYDLPTQRPIPLDNLKILVICDFSVQYAEYVLSHFTAPRLLDLTLVNLVGEDYSPVLRMLTGRFPEVKLLTLYACELVPTTASVLTTHRWLESLPLLTYLRLSSLPPLFLNLFIYDVHAARLPNPEEHLTPEQLRPNQILCPKLSIIEAQPSLLSQLIPWIPKRANLGVPIRKVYAVRDPKEIGDDEPAWLEKCRELSRLTRVSGMLPGTRTDEEIALRST</sequence>
<dbReference type="InterPro" id="IPR036047">
    <property type="entry name" value="F-box-like_dom_sf"/>
</dbReference>
<gene>
    <name evidence="1" type="ORF">LshimejAT787_0301660</name>
</gene>
<dbReference type="Proteomes" id="UP001063166">
    <property type="component" value="Unassembled WGS sequence"/>
</dbReference>
<dbReference type="Gene3D" id="1.20.1280.50">
    <property type="match status" value="1"/>
</dbReference>
<organism evidence="1 2">
    <name type="scientific">Lyophyllum shimeji</name>
    <name type="common">Hon-shimeji</name>
    <name type="synonym">Tricholoma shimeji</name>
    <dbReference type="NCBI Taxonomy" id="47721"/>
    <lineage>
        <taxon>Eukaryota</taxon>
        <taxon>Fungi</taxon>
        <taxon>Dikarya</taxon>
        <taxon>Basidiomycota</taxon>
        <taxon>Agaricomycotina</taxon>
        <taxon>Agaricomycetes</taxon>
        <taxon>Agaricomycetidae</taxon>
        <taxon>Agaricales</taxon>
        <taxon>Tricholomatineae</taxon>
        <taxon>Lyophyllaceae</taxon>
        <taxon>Lyophyllum</taxon>
    </lineage>
</organism>
<comment type="caution">
    <text evidence="1">The sequence shown here is derived from an EMBL/GenBank/DDBJ whole genome shotgun (WGS) entry which is preliminary data.</text>
</comment>
<dbReference type="AlphaFoldDB" id="A0A9P3PH78"/>
<dbReference type="SUPFAM" id="SSF52047">
    <property type="entry name" value="RNI-like"/>
    <property type="match status" value="1"/>
</dbReference>
<dbReference type="Gene3D" id="3.80.10.10">
    <property type="entry name" value="Ribonuclease Inhibitor"/>
    <property type="match status" value="1"/>
</dbReference>
<dbReference type="InterPro" id="IPR032675">
    <property type="entry name" value="LRR_dom_sf"/>
</dbReference>
<reference evidence="1" key="1">
    <citation type="submission" date="2022-07" db="EMBL/GenBank/DDBJ databases">
        <title>The genome of Lyophyllum shimeji provides insight into the initial evolution of ectomycorrhizal fungal genome.</title>
        <authorList>
            <person name="Kobayashi Y."/>
            <person name="Shibata T."/>
            <person name="Hirakawa H."/>
            <person name="Shigenobu S."/>
            <person name="Nishiyama T."/>
            <person name="Yamada A."/>
            <person name="Hasebe M."/>
            <person name="Kawaguchi M."/>
        </authorList>
    </citation>
    <scope>NUCLEOTIDE SEQUENCE</scope>
    <source>
        <strain evidence="1">AT787</strain>
    </source>
</reference>
<protein>
    <submittedName>
        <fullName evidence="1">F-box-like</fullName>
    </submittedName>
</protein>
<dbReference type="EMBL" id="BRPK01000003">
    <property type="protein sequence ID" value="GLB35878.1"/>
    <property type="molecule type" value="Genomic_DNA"/>
</dbReference>
<name>A0A9P3PH78_LYOSH</name>
<dbReference type="SUPFAM" id="SSF81383">
    <property type="entry name" value="F-box domain"/>
    <property type="match status" value="1"/>
</dbReference>
<accession>A0A9P3PH78</accession>
<evidence type="ECO:0000313" key="2">
    <source>
        <dbReference type="Proteomes" id="UP001063166"/>
    </source>
</evidence>
<keyword evidence="2" id="KW-1185">Reference proteome</keyword>
<evidence type="ECO:0000313" key="1">
    <source>
        <dbReference type="EMBL" id="GLB35878.1"/>
    </source>
</evidence>
<proteinExistence type="predicted"/>
<dbReference type="OrthoDB" id="3226575at2759"/>